<proteinExistence type="predicted"/>
<protein>
    <submittedName>
        <fullName evidence="1">Uncharacterized protein</fullName>
    </submittedName>
</protein>
<reference evidence="1" key="1">
    <citation type="submission" date="2014-11" db="EMBL/GenBank/DDBJ databases">
        <authorList>
            <person name="Amaro Gonzalez C."/>
        </authorList>
    </citation>
    <scope>NUCLEOTIDE SEQUENCE</scope>
</reference>
<organism evidence="1">
    <name type="scientific">Anguilla anguilla</name>
    <name type="common">European freshwater eel</name>
    <name type="synonym">Muraena anguilla</name>
    <dbReference type="NCBI Taxonomy" id="7936"/>
    <lineage>
        <taxon>Eukaryota</taxon>
        <taxon>Metazoa</taxon>
        <taxon>Chordata</taxon>
        <taxon>Craniata</taxon>
        <taxon>Vertebrata</taxon>
        <taxon>Euteleostomi</taxon>
        <taxon>Actinopterygii</taxon>
        <taxon>Neopterygii</taxon>
        <taxon>Teleostei</taxon>
        <taxon>Anguilliformes</taxon>
        <taxon>Anguillidae</taxon>
        <taxon>Anguilla</taxon>
    </lineage>
</organism>
<accession>A0A0E9P8S6</accession>
<dbReference type="EMBL" id="GBXM01107880">
    <property type="protein sequence ID" value="JAH00697.1"/>
    <property type="molecule type" value="Transcribed_RNA"/>
</dbReference>
<sequence length="22" mass="2209">MSKVSLIAPSKLGGVMLHVAGL</sequence>
<dbReference type="AlphaFoldDB" id="A0A0E9P8S6"/>
<reference evidence="1" key="2">
    <citation type="journal article" date="2015" name="Fish Shellfish Immunol.">
        <title>Early steps in the European eel (Anguilla anguilla)-Vibrio vulnificus interaction in the gills: Role of the RtxA13 toxin.</title>
        <authorList>
            <person name="Callol A."/>
            <person name="Pajuelo D."/>
            <person name="Ebbesson L."/>
            <person name="Teles M."/>
            <person name="MacKenzie S."/>
            <person name="Amaro C."/>
        </authorList>
    </citation>
    <scope>NUCLEOTIDE SEQUENCE</scope>
</reference>
<name>A0A0E9P8S6_ANGAN</name>
<evidence type="ECO:0000313" key="1">
    <source>
        <dbReference type="EMBL" id="JAH00697.1"/>
    </source>
</evidence>